<evidence type="ECO:0000313" key="3">
    <source>
        <dbReference type="Proteomes" id="UP001172083"/>
    </source>
</evidence>
<keyword evidence="1" id="KW-0472">Membrane</keyword>
<proteinExistence type="predicted"/>
<keyword evidence="1" id="KW-1133">Transmembrane helix</keyword>
<reference evidence="2" key="1">
    <citation type="submission" date="2023-06" db="EMBL/GenBank/DDBJ databases">
        <title>Genomic of Agaribacillus aureum.</title>
        <authorList>
            <person name="Wang G."/>
        </authorList>
    </citation>
    <scope>NUCLEOTIDE SEQUENCE</scope>
    <source>
        <strain evidence="2">BMA12</strain>
    </source>
</reference>
<evidence type="ECO:0000256" key="1">
    <source>
        <dbReference type="SAM" id="Phobius"/>
    </source>
</evidence>
<feature type="transmembrane region" description="Helical" evidence="1">
    <location>
        <begin position="17"/>
        <end position="37"/>
    </location>
</feature>
<dbReference type="EMBL" id="JAUJEB010000001">
    <property type="protein sequence ID" value="MDN5212830.1"/>
    <property type="molecule type" value="Genomic_DNA"/>
</dbReference>
<keyword evidence="1" id="KW-0812">Transmembrane</keyword>
<accession>A0ABT8L4Z7</accession>
<gene>
    <name evidence="2" type="ORF">QQ020_12265</name>
</gene>
<feature type="transmembrane region" description="Helical" evidence="1">
    <location>
        <begin position="219"/>
        <end position="239"/>
    </location>
</feature>
<sequence length="251" mass="29215">MEKFIERITGENGVFEIGVFFILLMISTFAMMTSFNNQSDKIFTRARRHFISFIAICFYFLAMQEIRWGQLLTSKQNAEQAGNLKGVVDLSGFLNVELINTVVHWAILLAFIALPLVIYYRPGLFRQNPSIKGKTAIYAPSLHNILMFSFACSLQTLVNPVTRFDFIIWLLIFLGITWLIVFRKQLRSAATIFHLCLLGTCWILLAINFQKIPITQHHFYLWKLVGAYAIFYWLYNWTVSLKEQVDRKMSD</sequence>
<feature type="transmembrane region" description="Helical" evidence="1">
    <location>
        <begin position="102"/>
        <end position="120"/>
    </location>
</feature>
<evidence type="ECO:0000313" key="2">
    <source>
        <dbReference type="EMBL" id="MDN5212830.1"/>
    </source>
</evidence>
<keyword evidence="3" id="KW-1185">Reference proteome</keyword>
<comment type="caution">
    <text evidence="2">The sequence shown here is derived from an EMBL/GenBank/DDBJ whole genome shotgun (WGS) entry which is preliminary data.</text>
</comment>
<evidence type="ECO:0008006" key="4">
    <source>
        <dbReference type="Google" id="ProtNLM"/>
    </source>
</evidence>
<feature type="transmembrane region" description="Helical" evidence="1">
    <location>
        <begin position="49"/>
        <end position="66"/>
    </location>
</feature>
<feature type="transmembrane region" description="Helical" evidence="1">
    <location>
        <begin position="164"/>
        <end position="182"/>
    </location>
</feature>
<feature type="transmembrane region" description="Helical" evidence="1">
    <location>
        <begin position="141"/>
        <end position="158"/>
    </location>
</feature>
<organism evidence="2 3">
    <name type="scientific">Agaribacillus aureus</name>
    <dbReference type="NCBI Taxonomy" id="3051825"/>
    <lineage>
        <taxon>Bacteria</taxon>
        <taxon>Pseudomonadati</taxon>
        <taxon>Bacteroidota</taxon>
        <taxon>Cytophagia</taxon>
        <taxon>Cytophagales</taxon>
        <taxon>Splendidivirgaceae</taxon>
        <taxon>Agaribacillus</taxon>
    </lineage>
</organism>
<protein>
    <recommendedName>
        <fullName evidence="4">DUF998 domain-containing protein</fullName>
    </recommendedName>
</protein>
<feature type="transmembrane region" description="Helical" evidence="1">
    <location>
        <begin position="189"/>
        <end position="207"/>
    </location>
</feature>
<dbReference type="Proteomes" id="UP001172083">
    <property type="component" value="Unassembled WGS sequence"/>
</dbReference>
<name>A0ABT8L4Z7_9BACT</name>